<sequence>MGHVIHGGSKVRNHLSSLPLFLQPHTADSDFLASSRSSIPGISFEVALALHQGPKSESAHEELDFEFVGIPALRFRYTNLQRFFLKKVAFSFPSSKTSMACLTDLK</sequence>
<comment type="caution">
    <text evidence="1">The sequence shown here is derived from an EMBL/GenBank/DDBJ whole genome shotgun (WGS) entry which is preliminary data.</text>
</comment>
<accession>A0A4Y2NL24</accession>
<name>A0A4Y2NL24_ARAVE</name>
<dbReference type="AlphaFoldDB" id="A0A4Y2NL24"/>
<organism evidence="1 2">
    <name type="scientific">Araneus ventricosus</name>
    <name type="common">Orbweaver spider</name>
    <name type="synonym">Epeira ventricosa</name>
    <dbReference type="NCBI Taxonomy" id="182803"/>
    <lineage>
        <taxon>Eukaryota</taxon>
        <taxon>Metazoa</taxon>
        <taxon>Ecdysozoa</taxon>
        <taxon>Arthropoda</taxon>
        <taxon>Chelicerata</taxon>
        <taxon>Arachnida</taxon>
        <taxon>Araneae</taxon>
        <taxon>Araneomorphae</taxon>
        <taxon>Entelegynae</taxon>
        <taxon>Araneoidea</taxon>
        <taxon>Araneidae</taxon>
        <taxon>Araneus</taxon>
    </lineage>
</organism>
<reference evidence="1 2" key="1">
    <citation type="journal article" date="2019" name="Sci. Rep.">
        <title>Orb-weaving spider Araneus ventricosus genome elucidates the spidroin gene catalogue.</title>
        <authorList>
            <person name="Kono N."/>
            <person name="Nakamura H."/>
            <person name="Ohtoshi R."/>
            <person name="Moran D.A.P."/>
            <person name="Shinohara A."/>
            <person name="Yoshida Y."/>
            <person name="Fujiwara M."/>
            <person name="Mori M."/>
            <person name="Tomita M."/>
            <person name="Arakawa K."/>
        </authorList>
    </citation>
    <scope>NUCLEOTIDE SEQUENCE [LARGE SCALE GENOMIC DNA]</scope>
</reference>
<gene>
    <name evidence="1" type="ORF">AVEN_192943_1</name>
</gene>
<dbReference type="EMBL" id="BGPR01009470">
    <property type="protein sequence ID" value="GBN40208.1"/>
    <property type="molecule type" value="Genomic_DNA"/>
</dbReference>
<protein>
    <submittedName>
        <fullName evidence="1">Uncharacterized protein</fullName>
    </submittedName>
</protein>
<keyword evidence="2" id="KW-1185">Reference proteome</keyword>
<evidence type="ECO:0000313" key="2">
    <source>
        <dbReference type="Proteomes" id="UP000499080"/>
    </source>
</evidence>
<evidence type="ECO:0000313" key="1">
    <source>
        <dbReference type="EMBL" id="GBN40208.1"/>
    </source>
</evidence>
<proteinExistence type="predicted"/>
<dbReference type="Proteomes" id="UP000499080">
    <property type="component" value="Unassembled WGS sequence"/>
</dbReference>